<dbReference type="InterPro" id="IPR018490">
    <property type="entry name" value="cNMP-bd_dom_sf"/>
</dbReference>
<evidence type="ECO:0000313" key="3">
    <source>
        <dbReference type="Proteomes" id="UP000249645"/>
    </source>
</evidence>
<dbReference type="Gene3D" id="2.60.120.10">
    <property type="entry name" value="Jelly Rolls"/>
    <property type="match status" value="1"/>
</dbReference>
<evidence type="ECO:0000313" key="2">
    <source>
        <dbReference type="EMBL" id="PZP50790.1"/>
    </source>
</evidence>
<sequence length="208" mass="23779">MLNYLSILRESQMFSDIANEDLKIFLNNAAILEVKKKTILYLEGSTDDNVYLIIKGSVRGYSTLKGKQLVEIFLTEGQVFANFNTLFLGIPSKNTIESMTSCVLLTFSKVFLFNKLQTSPQMHFNFYKILTQYINVYNDRLKLILLYPLAIQSYIKFIEVFKDYYEEFPSKDIASYLGITPEALARVKKSLKLSGSPICEMGDADFSS</sequence>
<dbReference type="CDD" id="cd00038">
    <property type="entry name" value="CAP_ED"/>
    <property type="match status" value="1"/>
</dbReference>
<protein>
    <recommendedName>
        <fullName evidence="1">Cyclic nucleotide-binding domain-containing protein</fullName>
    </recommendedName>
</protein>
<organism evidence="2 3">
    <name type="scientific">Pseudopedobacter saltans</name>
    <dbReference type="NCBI Taxonomy" id="151895"/>
    <lineage>
        <taxon>Bacteria</taxon>
        <taxon>Pseudomonadati</taxon>
        <taxon>Bacteroidota</taxon>
        <taxon>Sphingobacteriia</taxon>
        <taxon>Sphingobacteriales</taxon>
        <taxon>Sphingobacteriaceae</taxon>
        <taxon>Pseudopedobacter</taxon>
    </lineage>
</organism>
<proteinExistence type="predicted"/>
<dbReference type="AlphaFoldDB" id="A0A2W5FAY6"/>
<reference evidence="2 3" key="1">
    <citation type="submission" date="2017-11" db="EMBL/GenBank/DDBJ databases">
        <title>Infants hospitalized years apart are colonized by the same room-sourced microbial strains.</title>
        <authorList>
            <person name="Brooks B."/>
            <person name="Olm M.R."/>
            <person name="Firek B.A."/>
            <person name="Baker R."/>
            <person name="Thomas B.C."/>
            <person name="Morowitz M.J."/>
            <person name="Banfield J.F."/>
        </authorList>
    </citation>
    <scope>NUCLEOTIDE SEQUENCE [LARGE SCALE GENOMIC DNA]</scope>
    <source>
        <strain evidence="2">S2_009_000_R2_76</strain>
    </source>
</reference>
<dbReference type="Pfam" id="PF00027">
    <property type="entry name" value="cNMP_binding"/>
    <property type="match status" value="1"/>
</dbReference>
<dbReference type="InterPro" id="IPR014710">
    <property type="entry name" value="RmlC-like_jellyroll"/>
</dbReference>
<dbReference type="PROSITE" id="PS50042">
    <property type="entry name" value="CNMP_BINDING_3"/>
    <property type="match status" value="1"/>
</dbReference>
<accession>A0A2W5FAY6</accession>
<dbReference type="InterPro" id="IPR000595">
    <property type="entry name" value="cNMP-bd_dom"/>
</dbReference>
<feature type="domain" description="Cyclic nucleotide-binding" evidence="1">
    <location>
        <begin position="13"/>
        <end position="109"/>
    </location>
</feature>
<dbReference type="Proteomes" id="UP000249645">
    <property type="component" value="Unassembled WGS sequence"/>
</dbReference>
<comment type="caution">
    <text evidence="2">The sequence shown here is derived from an EMBL/GenBank/DDBJ whole genome shotgun (WGS) entry which is preliminary data.</text>
</comment>
<dbReference type="SUPFAM" id="SSF51206">
    <property type="entry name" value="cAMP-binding domain-like"/>
    <property type="match status" value="1"/>
</dbReference>
<evidence type="ECO:0000259" key="1">
    <source>
        <dbReference type="PROSITE" id="PS50042"/>
    </source>
</evidence>
<dbReference type="EMBL" id="QFOI01000053">
    <property type="protein sequence ID" value="PZP50790.1"/>
    <property type="molecule type" value="Genomic_DNA"/>
</dbReference>
<gene>
    <name evidence="2" type="ORF">DI598_04785</name>
</gene>
<name>A0A2W5FAY6_9SPHI</name>